<accession>A0A1T3P686</accession>
<protein>
    <recommendedName>
        <fullName evidence="1">DUF6603 domain-containing protein</fullName>
    </recommendedName>
</protein>
<reference evidence="2 3" key="1">
    <citation type="submission" date="2017-03" db="EMBL/GenBank/DDBJ databases">
        <title>Draft genome sequence of Streptomyces scabrisporus NF3, endophyte isolated from Amphipterygium adstringens.</title>
        <authorList>
            <person name="Vazquez M."/>
            <person name="Ceapa C.D."/>
            <person name="Rodriguez Luna D."/>
            <person name="Sanchez Esquivel S."/>
        </authorList>
    </citation>
    <scope>NUCLEOTIDE SEQUENCE [LARGE SCALE GENOMIC DNA]</scope>
    <source>
        <strain evidence="2 3">NF3</strain>
    </source>
</reference>
<evidence type="ECO:0000259" key="1">
    <source>
        <dbReference type="Pfam" id="PF20248"/>
    </source>
</evidence>
<sequence>MELALDKVGLLPGFGALAPGRLLRVDGDRADPDALWIEGRAQLVFGDEPLPVRLEFLCPDGPVKGVGLAVRLPDTPLHDVAAAYGFDVPAMSAPPLTGLRVSADRDTFAVAFDGLDGDGGILASAVDRLLVVPCGGGLVLVTPTGVAADRLADVGITARRPLSAGAWFAVPGGEVVPIRRPVRRVPDPGGARDGLGRPRYITHPADEDAASAPPPAYAVPTADGFAVLGRNARASGPGGGRGFRLTGPLDGRHALEVHWSAPPLTVRGVLQAGPAEAPYRAVVGGLLTFGFGAGEGRRGLYGMGTGAVVFPASGSGAQVSMFGFAALGATPGVGIPAFRLTSVAAGFGWNSRIRIPDLDNVHTFPFVQALRDPAAIGGDATNPVEILDTLTRGSDPWITPSAGNVWAAGGIGFTIAELIDGTALVLVQTGEDLTLALTGTASTSFPKSGRAYARIEAGIRIVVKPTSGEFLLATALGPDSFVIDPNCKLRGGASLQIWYGDHPHAGDFVFSAGGYHHAYDVPAYYPDLPRIGYDWALGGNVTVTGDAYFALTPRAAMAGGMLDVRYKSGIISAWCTAKADALIEWNPFYIDLGMSLGIGVRGSVKIVFVRITVTIEVGVELGVWGPQTGGEAKVKVWFVSFTIRFGAGRRDTASELDWAQTRAMLPQAGARARLRPGDGLLTEGTADDPWSGPWLVDPAGFTFGTDTQVPLTEIRLKTADADIVERGHEFGVWPMGVDSLSTTERVSVTLRGETVDLARWARRTHMTALPPQLWNRDDPAAGDAELDRHLTGVTLTSPGPKYSPSTGYFGENTFAYDPMRPDGVAPLSESDAPHIPRPTRPGGVIELIGATADDDTRRTARGRVYELLGALGIDTAGAAVDLPGHAAGVPATYTADPMLVRAGAASGEGRQD</sequence>
<organism evidence="2 3">
    <name type="scientific">Embleya scabrispora</name>
    <dbReference type="NCBI Taxonomy" id="159449"/>
    <lineage>
        <taxon>Bacteria</taxon>
        <taxon>Bacillati</taxon>
        <taxon>Actinomycetota</taxon>
        <taxon>Actinomycetes</taxon>
        <taxon>Kitasatosporales</taxon>
        <taxon>Streptomycetaceae</taxon>
        <taxon>Embleya</taxon>
    </lineage>
</organism>
<dbReference type="AlphaFoldDB" id="A0A1T3P686"/>
<dbReference type="Proteomes" id="UP000190037">
    <property type="component" value="Unassembled WGS sequence"/>
</dbReference>
<dbReference type="Pfam" id="PF20248">
    <property type="entry name" value="DUF6603"/>
    <property type="match status" value="1"/>
</dbReference>
<comment type="caution">
    <text evidence="2">The sequence shown here is derived from an EMBL/GenBank/DDBJ whole genome shotgun (WGS) entry which is preliminary data.</text>
</comment>
<proteinExistence type="predicted"/>
<dbReference type="STRING" id="159449.B4N89_29900"/>
<name>A0A1T3P686_9ACTN</name>
<feature type="domain" description="DUF6603" evidence="1">
    <location>
        <begin position="254"/>
        <end position="703"/>
    </location>
</feature>
<keyword evidence="3" id="KW-1185">Reference proteome</keyword>
<gene>
    <name evidence="2" type="ORF">B4N89_29900</name>
</gene>
<evidence type="ECO:0000313" key="3">
    <source>
        <dbReference type="Proteomes" id="UP000190037"/>
    </source>
</evidence>
<evidence type="ECO:0000313" key="2">
    <source>
        <dbReference type="EMBL" id="OPC84576.1"/>
    </source>
</evidence>
<dbReference type="InterPro" id="IPR046538">
    <property type="entry name" value="DUF6603"/>
</dbReference>
<dbReference type="EMBL" id="MWQN01000001">
    <property type="protein sequence ID" value="OPC84576.1"/>
    <property type="molecule type" value="Genomic_DNA"/>
</dbReference>